<sequence>MAEPEQRSDNERHTAMDARDWIVRLTSGDVSEADLRRFKVWRDASDINRQAFERERVFWQELHVLDAKPVTPVLKPDQIVLSQPRIGRRAFLAGGGIALAASAAAFNLPTLRTWWQADFTTGVGQQAEVLLADGSVAFLNTDSAISVNFRPDFRFVHLLKGEVDFRVAQEKTLFRVTSQNGNSDALGTVFTVHATNETTTVTVTKGQVRVSAGSAASDKGSVLLNASEQTSYGIGGLPMRAHRVDLDTELAWKTGRLIFEGRPFGNVVADIGRYLPERIVLGPGVNSDVPVSGVFATSELLPAIRALSQTQGLSVHRVPGVVILIA</sequence>
<keyword evidence="4" id="KW-1185">Reference proteome</keyword>
<dbReference type="PANTHER" id="PTHR30273:SF2">
    <property type="entry name" value="PROTEIN FECR"/>
    <property type="match status" value="1"/>
</dbReference>
<evidence type="ECO:0000313" key="4">
    <source>
        <dbReference type="Proteomes" id="UP001184614"/>
    </source>
</evidence>
<protein>
    <submittedName>
        <fullName evidence="3">Transmembrane sensor</fullName>
    </submittedName>
</protein>
<comment type="caution">
    <text evidence="3">The sequence shown here is derived from an EMBL/GenBank/DDBJ whole genome shotgun (WGS) entry which is preliminary data.</text>
</comment>
<dbReference type="InterPro" id="IPR006860">
    <property type="entry name" value="FecR"/>
</dbReference>
<dbReference type="EMBL" id="JAVDQT010000009">
    <property type="protein sequence ID" value="MDR6434218.1"/>
    <property type="molecule type" value="Genomic_DNA"/>
</dbReference>
<gene>
    <name evidence="3" type="ORF">J2782_003969</name>
</gene>
<dbReference type="Proteomes" id="UP001184614">
    <property type="component" value="Unassembled WGS sequence"/>
</dbReference>
<keyword evidence="3" id="KW-0472">Membrane</keyword>
<evidence type="ECO:0000313" key="3">
    <source>
        <dbReference type="EMBL" id="MDR6434218.1"/>
    </source>
</evidence>
<proteinExistence type="predicted"/>
<dbReference type="Pfam" id="PF16220">
    <property type="entry name" value="DUF4880"/>
    <property type="match status" value="1"/>
</dbReference>
<dbReference type="Pfam" id="PF04773">
    <property type="entry name" value="FecR"/>
    <property type="match status" value="1"/>
</dbReference>
<dbReference type="PANTHER" id="PTHR30273">
    <property type="entry name" value="PERIPLASMIC SIGNAL SENSOR AND SIGMA FACTOR ACTIVATOR FECR-RELATED"/>
    <property type="match status" value="1"/>
</dbReference>
<feature type="domain" description="FecR N-terminal" evidence="2">
    <location>
        <begin position="18"/>
        <end position="54"/>
    </location>
</feature>
<name>A0ABU1MDU2_9HYPH</name>
<feature type="domain" description="FecR protein" evidence="1">
    <location>
        <begin position="118"/>
        <end position="209"/>
    </location>
</feature>
<dbReference type="InterPro" id="IPR012373">
    <property type="entry name" value="Ferrdict_sens_TM"/>
</dbReference>
<dbReference type="Gene3D" id="2.60.120.1440">
    <property type="match status" value="1"/>
</dbReference>
<dbReference type="Gene3D" id="3.55.50.30">
    <property type="match status" value="1"/>
</dbReference>
<dbReference type="PIRSF" id="PIRSF018266">
    <property type="entry name" value="FecR"/>
    <property type="match status" value="1"/>
</dbReference>
<dbReference type="InterPro" id="IPR032623">
    <property type="entry name" value="FecR_N"/>
</dbReference>
<dbReference type="RefSeq" id="WP_310015574.1">
    <property type="nucleotide sequence ID" value="NZ_JAVDQT010000009.1"/>
</dbReference>
<reference evidence="3 4" key="1">
    <citation type="submission" date="2023-07" db="EMBL/GenBank/DDBJ databases">
        <title>Sorghum-associated microbial communities from plants grown in Nebraska, USA.</title>
        <authorList>
            <person name="Schachtman D."/>
        </authorList>
    </citation>
    <scope>NUCLEOTIDE SEQUENCE [LARGE SCALE GENOMIC DNA]</scope>
    <source>
        <strain evidence="3 4">DS1730</strain>
    </source>
</reference>
<evidence type="ECO:0000259" key="1">
    <source>
        <dbReference type="Pfam" id="PF04773"/>
    </source>
</evidence>
<keyword evidence="3" id="KW-0812">Transmembrane</keyword>
<organism evidence="3 4">
    <name type="scientific">Brucella pseudogrignonensis</name>
    <dbReference type="NCBI Taxonomy" id="419475"/>
    <lineage>
        <taxon>Bacteria</taxon>
        <taxon>Pseudomonadati</taxon>
        <taxon>Pseudomonadota</taxon>
        <taxon>Alphaproteobacteria</taxon>
        <taxon>Hyphomicrobiales</taxon>
        <taxon>Brucellaceae</taxon>
        <taxon>Brucella/Ochrobactrum group</taxon>
        <taxon>Brucella</taxon>
    </lineage>
</organism>
<evidence type="ECO:0000259" key="2">
    <source>
        <dbReference type="Pfam" id="PF16220"/>
    </source>
</evidence>
<accession>A0ABU1MDU2</accession>